<dbReference type="Proteomes" id="UP001575105">
    <property type="component" value="Unassembled WGS sequence"/>
</dbReference>
<reference evidence="1 2" key="1">
    <citation type="submission" date="2024-08" db="EMBL/GenBank/DDBJ databases">
        <title>Whole-genome sequencing of halo(alkali)philic microorganisms from hypersaline lakes.</title>
        <authorList>
            <person name="Sorokin D.Y."/>
            <person name="Merkel A.Y."/>
            <person name="Messina E."/>
            <person name="Yakimov M."/>
        </authorList>
    </citation>
    <scope>NUCLEOTIDE SEQUENCE [LARGE SCALE GENOMIC DNA]</scope>
    <source>
        <strain evidence="1 2">AB-hyl4</strain>
    </source>
</reference>
<sequence>MLASARFNAGFAGSDFKRWQLQARAVLAELVGFDPDRRPAFTTVRLWQRSHCLGHIEKWLLRAEPGIDVPIYWCRPARPHESNPTMICLQGHTTGMHCSIGASQADPFIDEAPPNDRDYALQCLAHGFNALCVEQRGFGERRENCDLKTDCQHMAMRALLLGRTLVGERVADAQLALRWALQQPTVNAHRVGIMGNSAGGTTAMYAAALMDNFWLAVPSCSFGRLRDTWFAGRRCVCGYVPRLLNTLDLPDVLALHAPNPVIVVGGEQDYHAPGKALRPAFADLQTRYAASGAAEACRLVIGPEGHRFYASLAWPLMLQQLDPA</sequence>
<dbReference type="InterPro" id="IPR029058">
    <property type="entry name" value="AB_hydrolase_fold"/>
</dbReference>
<name>A0ABV4U9Z8_9BACT</name>
<comment type="caution">
    <text evidence="1">The sequence shown here is derived from an EMBL/GenBank/DDBJ whole genome shotgun (WGS) entry which is preliminary data.</text>
</comment>
<evidence type="ECO:0000313" key="2">
    <source>
        <dbReference type="Proteomes" id="UP001575105"/>
    </source>
</evidence>
<dbReference type="Gene3D" id="3.40.50.1820">
    <property type="entry name" value="alpha/beta hydrolase"/>
    <property type="match status" value="1"/>
</dbReference>
<proteinExistence type="predicted"/>
<keyword evidence="2" id="KW-1185">Reference proteome</keyword>
<protein>
    <submittedName>
        <fullName evidence="1">Alpha/beta hydrolase family protein</fullName>
        <ecNumber evidence="1">3.4.-.-</ecNumber>
    </submittedName>
</protein>
<gene>
    <name evidence="1" type="ORF">ACERK3_13675</name>
</gene>
<organism evidence="1 2">
    <name type="scientific">Natronomicrosphaera hydrolytica</name>
    <dbReference type="NCBI Taxonomy" id="3242702"/>
    <lineage>
        <taxon>Bacteria</taxon>
        <taxon>Pseudomonadati</taxon>
        <taxon>Planctomycetota</taxon>
        <taxon>Phycisphaerae</taxon>
        <taxon>Phycisphaerales</taxon>
        <taxon>Phycisphaeraceae</taxon>
        <taxon>Natronomicrosphaera</taxon>
    </lineage>
</organism>
<dbReference type="InterPro" id="IPR025890">
    <property type="entry name" value="Abhydrolase_bac"/>
</dbReference>
<dbReference type="GO" id="GO:0016787">
    <property type="term" value="F:hydrolase activity"/>
    <property type="evidence" value="ECO:0007669"/>
    <property type="project" value="UniProtKB-KW"/>
</dbReference>
<dbReference type="RefSeq" id="WP_425346257.1">
    <property type="nucleotide sequence ID" value="NZ_JBGUBD010000008.1"/>
</dbReference>
<dbReference type="InterPro" id="IPR050261">
    <property type="entry name" value="FrsA_esterase"/>
</dbReference>
<evidence type="ECO:0000313" key="1">
    <source>
        <dbReference type="EMBL" id="MFA9479334.1"/>
    </source>
</evidence>
<dbReference type="PANTHER" id="PTHR22946">
    <property type="entry name" value="DIENELACTONE HYDROLASE DOMAIN-CONTAINING PROTEIN-RELATED"/>
    <property type="match status" value="1"/>
</dbReference>
<dbReference type="EMBL" id="JBGUBD010000008">
    <property type="protein sequence ID" value="MFA9479334.1"/>
    <property type="molecule type" value="Genomic_DNA"/>
</dbReference>
<dbReference type="Pfam" id="PF12715">
    <property type="entry name" value="Abhydrolase_7"/>
    <property type="match status" value="1"/>
</dbReference>
<dbReference type="EC" id="3.4.-.-" evidence="1"/>
<dbReference type="SUPFAM" id="SSF53474">
    <property type="entry name" value="alpha/beta-Hydrolases"/>
    <property type="match status" value="1"/>
</dbReference>
<keyword evidence="1" id="KW-0378">Hydrolase</keyword>
<accession>A0ABV4U9Z8</accession>